<dbReference type="InterPro" id="IPR029052">
    <property type="entry name" value="Metallo-depent_PP-like"/>
</dbReference>
<dbReference type="InterPro" id="IPR004843">
    <property type="entry name" value="Calcineurin-like_PHP"/>
</dbReference>
<comment type="similarity">
    <text evidence="1">Belongs to the 5'-nucleotidase family.</text>
</comment>
<dbReference type="GO" id="GO:0016787">
    <property type="term" value="F:hydrolase activity"/>
    <property type="evidence" value="ECO:0007669"/>
    <property type="project" value="InterPro"/>
</dbReference>
<dbReference type="Proteomes" id="UP000626244">
    <property type="component" value="Unassembled WGS sequence"/>
</dbReference>
<dbReference type="GO" id="GO:0030288">
    <property type="term" value="C:outer membrane-bounded periplasmic space"/>
    <property type="evidence" value="ECO:0007669"/>
    <property type="project" value="TreeGrafter"/>
</dbReference>
<dbReference type="Gene3D" id="3.60.21.10">
    <property type="match status" value="1"/>
</dbReference>
<reference evidence="9" key="1">
    <citation type="journal article" date="2019" name="Int. J. Syst. Evol. Microbiol.">
        <title>The Global Catalogue of Microorganisms (GCM) 10K type strain sequencing project: providing services to taxonomists for standard genome sequencing and annotation.</title>
        <authorList>
            <consortium name="The Broad Institute Genomics Platform"/>
            <consortium name="The Broad Institute Genome Sequencing Center for Infectious Disease"/>
            <person name="Wu L."/>
            <person name="Ma J."/>
        </authorList>
    </citation>
    <scope>NUCLEOTIDE SEQUENCE [LARGE SCALE GENOMIC DNA]</scope>
    <source>
        <strain evidence="9">CGMCC 1.14993</strain>
    </source>
</reference>
<dbReference type="InterPro" id="IPR008334">
    <property type="entry name" value="5'-Nucleotdase_C"/>
</dbReference>
<dbReference type="InterPro" id="IPR006179">
    <property type="entry name" value="5_nucleotidase/apyrase"/>
</dbReference>
<dbReference type="PANTHER" id="PTHR11575:SF6">
    <property type="entry name" value="2',3'-CYCLIC-NUCLEOTIDE 2'-PHOSPHODIESTERASE_3'-NUCLEOTIDASE"/>
    <property type="match status" value="1"/>
</dbReference>
<dbReference type="Pfam" id="PF17936">
    <property type="entry name" value="Big_6"/>
    <property type="match status" value="3"/>
</dbReference>
<dbReference type="CDD" id="cd07410">
    <property type="entry name" value="MPP_CpdB_N"/>
    <property type="match status" value="1"/>
</dbReference>
<evidence type="ECO:0000313" key="8">
    <source>
        <dbReference type="EMBL" id="GGI17609.1"/>
    </source>
</evidence>
<feature type="domain" description="5'-Nucleotidase C-terminal" evidence="6">
    <location>
        <begin position="394"/>
        <end position="579"/>
    </location>
</feature>
<dbReference type="InterPro" id="IPR013783">
    <property type="entry name" value="Ig-like_fold"/>
</dbReference>
<feature type="domain" description="Calcineurin-like phosphoesterase" evidence="5">
    <location>
        <begin position="45"/>
        <end position="282"/>
    </location>
</feature>
<evidence type="ECO:0000256" key="2">
    <source>
        <dbReference type="ARBA" id="ARBA00022723"/>
    </source>
</evidence>
<dbReference type="SUPFAM" id="SSF55816">
    <property type="entry name" value="5'-nucleotidase (syn. UDP-sugar hydrolase), C-terminal domain"/>
    <property type="match status" value="1"/>
</dbReference>
<evidence type="ECO:0000256" key="1">
    <source>
        <dbReference type="ARBA" id="ARBA00006654"/>
    </source>
</evidence>
<dbReference type="NCBIfam" id="NF006938">
    <property type="entry name" value="PRK09420.1"/>
    <property type="match status" value="1"/>
</dbReference>
<dbReference type="InterPro" id="IPR041498">
    <property type="entry name" value="Big_6"/>
</dbReference>
<evidence type="ECO:0000259" key="7">
    <source>
        <dbReference type="Pfam" id="PF17936"/>
    </source>
</evidence>
<keyword evidence="9" id="KW-1185">Reference proteome</keyword>
<dbReference type="InterPro" id="IPR036907">
    <property type="entry name" value="5'-Nucleotdase_C_sf"/>
</dbReference>
<evidence type="ECO:0000256" key="3">
    <source>
        <dbReference type="ARBA" id="ARBA00022729"/>
    </source>
</evidence>
<dbReference type="InterPro" id="IPR041827">
    <property type="entry name" value="CpdB_N"/>
</dbReference>
<keyword evidence="2" id="KW-0479">Metal-binding</keyword>
<feature type="domain" description="Bacterial Ig" evidence="7">
    <location>
        <begin position="666"/>
        <end position="739"/>
    </location>
</feature>
<keyword evidence="3" id="KW-0732">Signal</keyword>
<evidence type="ECO:0000259" key="6">
    <source>
        <dbReference type="Pfam" id="PF02872"/>
    </source>
</evidence>
<gene>
    <name evidence="8" type="ORF">GCM10007380_38800</name>
</gene>
<protein>
    <recommendedName>
        <fullName evidence="10">2',3'-cyclic-nucleotide 2'-phosphodiesterase/3'-nucleotidase</fullName>
    </recommendedName>
</protein>
<dbReference type="GO" id="GO:0046872">
    <property type="term" value="F:metal ion binding"/>
    <property type="evidence" value="ECO:0007669"/>
    <property type="project" value="UniProtKB-KW"/>
</dbReference>
<comment type="caution">
    <text evidence="8">The sequence shown here is derived from an EMBL/GenBank/DDBJ whole genome shotgun (WGS) entry which is preliminary data.</text>
</comment>
<feature type="domain" description="Bacterial Ig" evidence="7">
    <location>
        <begin position="837"/>
        <end position="906"/>
    </location>
</feature>
<dbReference type="PANTHER" id="PTHR11575">
    <property type="entry name" value="5'-NUCLEOTIDASE-RELATED"/>
    <property type="match status" value="1"/>
</dbReference>
<organism evidence="8 9">
    <name type="scientific">Gottfriedia solisilvae</name>
    <dbReference type="NCBI Taxonomy" id="1516104"/>
    <lineage>
        <taxon>Bacteria</taxon>
        <taxon>Bacillati</taxon>
        <taxon>Bacillota</taxon>
        <taxon>Bacilli</taxon>
        <taxon>Bacillales</taxon>
        <taxon>Bacillaceae</taxon>
        <taxon>Gottfriedia</taxon>
    </lineage>
</organism>
<name>A0A8J3APU9_9BACI</name>
<evidence type="ECO:0000259" key="5">
    <source>
        <dbReference type="Pfam" id="PF00149"/>
    </source>
</evidence>
<proteinExistence type="inferred from homology"/>
<dbReference type="SUPFAM" id="SSF56300">
    <property type="entry name" value="Metallo-dependent phosphatases"/>
    <property type="match status" value="1"/>
</dbReference>
<keyword evidence="4" id="KW-0547">Nucleotide-binding</keyword>
<dbReference type="AlphaFoldDB" id="A0A8J3APU9"/>
<evidence type="ECO:0008006" key="10">
    <source>
        <dbReference type="Google" id="ProtNLM"/>
    </source>
</evidence>
<dbReference type="EMBL" id="BMHB01000003">
    <property type="protein sequence ID" value="GGI17609.1"/>
    <property type="molecule type" value="Genomic_DNA"/>
</dbReference>
<dbReference type="GO" id="GO:0009166">
    <property type="term" value="P:nucleotide catabolic process"/>
    <property type="evidence" value="ECO:0007669"/>
    <property type="project" value="InterPro"/>
</dbReference>
<dbReference type="OrthoDB" id="9775118at2"/>
<feature type="domain" description="Bacterial Ig" evidence="7">
    <location>
        <begin position="747"/>
        <end position="827"/>
    </location>
</feature>
<dbReference type="PRINTS" id="PR01607">
    <property type="entry name" value="APYRASEFAMLY"/>
</dbReference>
<evidence type="ECO:0000313" key="9">
    <source>
        <dbReference type="Proteomes" id="UP000626244"/>
    </source>
</evidence>
<evidence type="ECO:0000256" key="4">
    <source>
        <dbReference type="ARBA" id="ARBA00022741"/>
    </source>
</evidence>
<dbReference type="RefSeq" id="WP_088001912.1">
    <property type="nucleotide sequence ID" value="NZ_BMHB01000003.1"/>
</dbReference>
<dbReference type="GO" id="GO:0000166">
    <property type="term" value="F:nucleotide binding"/>
    <property type="evidence" value="ECO:0007669"/>
    <property type="project" value="UniProtKB-KW"/>
</dbReference>
<dbReference type="Gene3D" id="2.60.40.10">
    <property type="entry name" value="Immunoglobulins"/>
    <property type="match status" value="3"/>
</dbReference>
<dbReference type="Pfam" id="PF02872">
    <property type="entry name" value="5_nucleotid_C"/>
    <property type="match status" value="1"/>
</dbReference>
<sequence length="910" mass="96998">MSKRVTLSSSFSKIVATALTFATIATPFTNVKAEETSAPAAIDLQILETTDLHDNIMAYDYYKDTPVLDYGYTKTATLINKARQESENSLLFDAGDTIQGNPMADYVAKVKGLSDTEVHPMIKAMNIQKYDVATFGNHEFNYGLDYAKKVTGKAEFPYINANIYNAKTGENEFTPYVILDKTFKDANGNAQKVKVGVIGFAPPQIMDWDKDNLTGKVTAKDMVKTAQEFIPKVKAAGADIVVALVHSGCDVATAGLENAENAVYDLSKVEGINAILFGHKHTNFPGAAEFNGKEGIDNTIGTINGVPAVEAGFWGNNLGVMKLTLTPDENGKYTKVEAKGSQLRPVYDATNKKSLADEDPAIVNAVKEYHEGTLAYVRGKIGMTSAPMYSYFARVQDDPTIQIVNNAQTWFAKDFIAKNLPEYKDVPVLSAAAPFKSGRGGANDYTSIQTGELSIKSANDLYLFPNTLKAVELTGAQVKDWLEMSAGQFKQIDPASSTAQELVDNTFPGYNYDVIDGVTYQVDVTKPAKYKANGDVLNANASRIVNLEFNGQPIKEDQKFIIVTNNYRASGGGNFPGLKGGKAKVVIDTIEENRTVLMNYIEKQGVVNPSADKNWMIAPIAGNPEVTFKSATDAKNVLSDSAHITYKGEASELGVTWGLYAYNTNLTVDQVSDLSKTISGKTIANATVTVKAGDKTVGTGTADAKGAFSIKIAPQKAGTTLVITATAGATTTSVNAVVVKKATDTTAPAKPVVNPVYNKSTVVTGTTEKYAYITIKVGNKEIATGRANSKGAFAVKISAQRTGTVLSVTAKDGLGNTSAATNVVVKDGTPPAAPIITQTITHGTTVITGKGEKGSTVTVKVGSKVIATGKVTTQGTFKVKIPKQKRGVTLLISLTDAAKNQSVVVKKVVK</sequence>
<accession>A0A8J3APU9</accession>
<dbReference type="Pfam" id="PF00149">
    <property type="entry name" value="Metallophos"/>
    <property type="match status" value="1"/>
</dbReference>
<dbReference type="Gene3D" id="3.90.780.10">
    <property type="entry name" value="5'-Nucleotidase, C-terminal domain"/>
    <property type="match status" value="1"/>
</dbReference>